<dbReference type="CDD" id="cd07631">
    <property type="entry name" value="BAR_APPL1"/>
    <property type="match status" value="1"/>
</dbReference>
<dbReference type="PROSITE" id="PS01179">
    <property type="entry name" value="PID"/>
    <property type="match status" value="1"/>
</dbReference>
<dbReference type="SUPFAM" id="SSF50729">
    <property type="entry name" value="PH domain-like"/>
    <property type="match status" value="1"/>
</dbReference>
<evidence type="ECO:0000256" key="8">
    <source>
        <dbReference type="ARBA" id="ARBA00023329"/>
    </source>
</evidence>
<dbReference type="AlphaFoldDB" id="A0A7M4FNT7"/>
<reference evidence="11" key="2">
    <citation type="submission" date="2025-09" db="UniProtKB">
        <authorList>
            <consortium name="Ensembl"/>
        </authorList>
    </citation>
    <scope>IDENTIFICATION</scope>
</reference>
<dbReference type="Gene3D" id="2.30.29.30">
    <property type="entry name" value="Pleckstrin-homology domain (PH domain)/Phosphotyrosine-binding domain (PTB)"/>
    <property type="match status" value="1"/>
</dbReference>
<evidence type="ECO:0000256" key="5">
    <source>
        <dbReference type="ARBA" id="ARBA00023242"/>
    </source>
</evidence>
<keyword evidence="7" id="KW-0131">Cell cycle</keyword>
<evidence type="ECO:0000256" key="2">
    <source>
        <dbReference type="ARBA" id="ARBA00004316"/>
    </source>
</evidence>
<feature type="region of interest" description="Disordered" evidence="9">
    <location>
        <begin position="334"/>
        <end position="373"/>
    </location>
</feature>
<feature type="compositionally biased region" description="Low complexity" evidence="9">
    <location>
        <begin position="362"/>
        <end position="373"/>
    </location>
</feature>
<dbReference type="GeneTree" id="ENSGT00940000156624"/>
<evidence type="ECO:0000259" key="10">
    <source>
        <dbReference type="PROSITE" id="PS01179"/>
    </source>
</evidence>
<gene>
    <name evidence="11" type="primary">APPL1</name>
</gene>
<evidence type="ECO:0000256" key="3">
    <source>
        <dbReference type="ARBA" id="ARBA00004481"/>
    </source>
</evidence>
<dbReference type="GO" id="GO:0043422">
    <property type="term" value="F:protein kinase B binding"/>
    <property type="evidence" value="ECO:0007669"/>
    <property type="project" value="TreeGrafter"/>
</dbReference>
<dbReference type="SUPFAM" id="SSF103657">
    <property type="entry name" value="BAR/IMD domain-like"/>
    <property type="match status" value="1"/>
</dbReference>
<feature type="region of interest" description="Disordered" evidence="9">
    <location>
        <begin position="393"/>
        <end position="427"/>
    </location>
</feature>
<dbReference type="GO" id="GO:0042802">
    <property type="term" value="F:identical protein binding"/>
    <property type="evidence" value="ECO:0007669"/>
    <property type="project" value="InterPro"/>
</dbReference>
<comment type="subcellular location">
    <subcellularLocation>
        <location evidence="2">Cell projection</location>
    </subcellularLocation>
    <subcellularLocation>
        <location evidence="4">Cytoplasmic vesicle</location>
    </subcellularLocation>
    <subcellularLocation>
        <location evidence="3">Endosome membrane</location>
        <topology evidence="3">Peripheral membrane protein</topology>
    </subcellularLocation>
    <subcellularLocation>
        <location evidence="1">Nucleus</location>
    </subcellularLocation>
</comment>
<name>A0A7M4FNT7_CROPO</name>
<dbReference type="GO" id="GO:0005634">
    <property type="term" value="C:nucleus"/>
    <property type="evidence" value="ECO:0007669"/>
    <property type="project" value="UniProtKB-SubCell"/>
</dbReference>
<sequence length="645" mass="72806">MPGIDKLPIEETLEDSPQTRSLLGVFEEDAAAISSYVNQLYRAMHRIYDAQNELSAATHLTSKLLKEYEKQRFPLGGDDEVMSCTLQQFAKVIDELSSCHAVLSTQLADAMMFPITQFKERDLKEILTLKEVFQIASNDHDAAINRYSRLSKRRENEKVKFEVVEDVYTSRKKQHQTMMHYFCALNTLQYKKKISMLEPLLGYMQAQISFFKMGSENLTEHLEEFLTNIGTSVQNVRREMESEVETMQQTIEDLEVASDPLYLPDPDTTKFPVHRNLTRKAGYLNARKSSILQAESKKDSEEWICTINNISKQIYLSENAEEIAARVNQSALEAVTPSPSFQQRHESMRPTIQSRPPTARTSSSGSLGSESAPLSTLSLDSLVAPDTPIQFDIISPVSEDQPGQAKTSGQSGRRTNPFGESGGSKSETEDSILHQLFIVRFLGSMEVKYDETPDVVYETMRQILAARAIHNIFRMTESHLLVTCDCLKLIDPQTQVTRLRFPLPNIALYATHQENKRLFGFVLRTSGGRAESRPTSVCYIFESNNEGEKICDSVGLAKQIALHAELGRRASEKQKEIERVKEKQQKELSKQKQIEKDLEEQSRLIAASSRPTQSSGEGQFVVLSSSQSEDSDLGEEGKKKRESEA</sequence>
<dbReference type="Ensembl" id="ENSCPRT00005031978.1">
    <property type="protein sequence ID" value="ENSCPRP00005027359.1"/>
    <property type="gene ID" value="ENSCPRG00005018946.1"/>
</dbReference>
<dbReference type="InterPro" id="IPR047237">
    <property type="entry name" value="PTB_APPL"/>
</dbReference>
<dbReference type="FunFam" id="2.30.29.30:FF:000178">
    <property type="entry name" value="DCC-interacting protein 13-alpha isoform X2"/>
    <property type="match status" value="1"/>
</dbReference>
<keyword evidence="12" id="KW-1185">Reference proteome</keyword>
<keyword evidence="5" id="KW-0539">Nucleus</keyword>
<organism evidence="11 12">
    <name type="scientific">Crocodylus porosus</name>
    <name type="common">Saltwater crocodile</name>
    <name type="synonym">Estuarine crocodile</name>
    <dbReference type="NCBI Taxonomy" id="8502"/>
    <lineage>
        <taxon>Eukaryota</taxon>
        <taxon>Metazoa</taxon>
        <taxon>Chordata</taxon>
        <taxon>Craniata</taxon>
        <taxon>Vertebrata</taxon>
        <taxon>Euteleostomi</taxon>
        <taxon>Archelosauria</taxon>
        <taxon>Archosauria</taxon>
        <taxon>Crocodylia</taxon>
        <taxon>Longirostres</taxon>
        <taxon>Crocodylidae</taxon>
        <taxon>Crocodylus</taxon>
    </lineage>
</organism>
<accession>A0A7M4FNT7</accession>
<dbReference type="FunFam" id="1.20.1270.60:FF:000034">
    <property type="entry name" value="DCC-interacting protein 13-alpha isoform X2"/>
    <property type="match status" value="1"/>
</dbReference>
<dbReference type="GO" id="GO:0010008">
    <property type="term" value="C:endosome membrane"/>
    <property type="evidence" value="ECO:0007669"/>
    <property type="project" value="UniProtKB-SubCell"/>
</dbReference>
<proteinExistence type="predicted"/>
<evidence type="ECO:0000256" key="1">
    <source>
        <dbReference type="ARBA" id="ARBA00004123"/>
    </source>
</evidence>
<keyword evidence="8" id="KW-0968">Cytoplasmic vesicle</keyword>
<dbReference type="InterPro" id="IPR047181">
    <property type="entry name" value="DP13A/B"/>
</dbReference>
<protein>
    <submittedName>
        <fullName evidence="11">Adaptor protein, phosphotyrosine interacting with PH domain and leucine zipper 1</fullName>
    </submittedName>
</protein>
<dbReference type="GO" id="GO:0042995">
    <property type="term" value="C:cell projection"/>
    <property type="evidence" value="ECO:0007669"/>
    <property type="project" value="UniProtKB-SubCell"/>
</dbReference>
<dbReference type="GO" id="GO:0008286">
    <property type="term" value="P:insulin receptor signaling pathway"/>
    <property type="evidence" value="ECO:0007669"/>
    <property type="project" value="TreeGrafter"/>
</dbReference>
<dbReference type="PANTHER" id="PTHR46415:SF3">
    <property type="entry name" value="DCC-INTERACTING PROTEIN 13-ALPHA"/>
    <property type="match status" value="1"/>
</dbReference>
<feature type="region of interest" description="Disordered" evidence="9">
    <location>
        <begin position="581"/>
        <end position="645"/>
    </location>
</feature>
<dbReference type="SMART" id="SM00462">
    <property type="entry name" value="PTB"/>
    <property type="match status" value="1"/>
</dbReference>
<evidence type="ECO:0000256" key="6">
    <source>
        <dbReference type="ARBA" id="ARBA00023273"/>
    </source>
</evidence>
<keyword evidence="6" id="KW-0966">Cell projection</keyword>
<dbReference type="InterPro" id="IPR037929">
    <property type="entry name" value="DP13A_BAR"/>
</dbReference>
<dbReference type="InterPro" id="IPR011993">
    <property type="entry name" value="PH-like_dom_sf"/>
</dbReference>
<feature type="compositionally biased region" description="Polar residues" evidence="9">
    <location>
        <begin position="350"/>
        <end position="361"/>
    </location>
</feature>
<dbReference type="Pfam" id="PF16746">
    <property type="entry name" value="BAR_3"/>
    <property type="match status" value="1"/>
</dbReference>
<feature type="compositionally biased region" description="Basic and acidic residues" evidence="9">
    <location>
        <begin position="635"/>
        <end position="645"/>
    </location>
</feature>
<feature type="domain" description="PID" evidence="10">
    <location>
        <begin position="437"/>
        <end position="562"/>
    </location>
</feature>
<evidence type="ECO:0000256" key="7">
    <source>
        <dbReference type="ARBA" id="ARBA00023306"/>
    </source>
</evidence>
<feature type="compositionally biased region" description="Polar residues" evidence="9">
    <location>
        <begin position="609"/>
        <end position="628"/>
    </location>
</feature>
<evidence type="ECO:0000313" key="12">
    <source>
        <dbReference type="Proteomes" id="UP000594220"/>
    </source>
</evidence>
<reference evidence="11" key="1">
    <citation type="submission" date="2025-08" db="UniProtKB">
        <authorList>
            <consortium name="Ensembl"/>
        </authorList>
    </citation>
    <scope>IDENTIFICATION</scope>
</reference>
<dbReference type="Pfam" id="PF00640">
    <property type="entry name" value="PID"/>
    <property type="match status" value="1"/>
</dbReference>
<dbReference type="PANTHER" id="PTHR46415">
    <property type="entry name" value="ADAPTOR PROTEIN, PHOSPHOTYROSINE INTERACTION, PH DOMAIN AND LEUCINE ZIPPER-CONTAINING 2"/>
    <property type="match status" value="1"/>
</dbReference>
<dbReference type="InterPro" id="IPR004148">
    <property type="entry name" value="BAR_dom"/>
</dbReference>
<dbReference type="InterPro" id="IPR006020">
    <property type="entry name" value="PTB/PI_dom"/>
</dbReference>
<evidence type="ECO:0000256" key="9">
    <source>
        <dbReference type="SAM" id="MobiDB-lite"/>
    </source>
</evidence>
<dbReference type="CDD" id="cd13158">
    <property type="entry name" value="PTB_APPL"/>
    <property type="match status" value="1"/>
</dbReference>
<dbReference type="InterPro" id="IPR027267">
    <property type="entry name" value="AH/BAR_dom_sf"/>
</dbReference>
<feature type="compositionally biased region" description="Basic and acidic residues" evidence="9">
    <location>
        <begin position="581"/>
        <end position="602"/>
    </location>
</feature>
<feature type="compositionally biased region" description="Polar residues" evidence="9">
    <location>
        <begin position="404"/>
        <end position="414"/>
    </location>
</feature>
<dbReference type="Gene3D" id="1.20.1270.60">
    <property type="entry name" value="Arfaptin homology (AH) domain/BAR domain"/>
    <property type="match status" value="1"/>
</dbReference>
<evidence type="ECO:0000256" key="4">
    <source>
        <dbReference type="ARBA" id="ARBA00004541"/>
    </source>
</evidence>
<dbReference type="Proteomes" id="UP000594220">
    <property type="component" value="Unplaced"/>
</dbReference>
<evidence type="ECO:0000313" key="11">
    <source>
        <dbReference type="Ensembl" id="ENSCPRP00005027359.1"/>
    </source>
</evidence>